<dbReference type="PROSITE" id="PS51318">
    <property type="entry name" value="TAT"/>
    <property type="match status" value="1"/>
</dbReference>
<sequence length="325" mass="33645">MKRLSYLSRRHVLAGIAALSTAAASPLAVAQTGAGKLRELKLGVFPIVDAAVLLLARDRSIFEKHGLKVTISTLSTASIVQSTMSGQVDVALNSLQHTASASAAGLPIGVVSGLSRWAKGSSGADPDGLIVRKGDVRSGADLNGKTIAVVALNSADELAARVTVDRFGGDARSLKFAVLPPPAMKGAVQNGDVQAAVVHDPFYSSFMASGAFAAPFGNPNFLAFADLPRLVLIASRDYAKANADTMRALRAAVAEAIAYAESHPQDVPEALMKGFNTPEADAKASALPKLSAEVTVPQVAQVKKLFEDYSFAKGTVDPSALVLAP</sequence>
<evidence type="ECO:0000256" key="4">
    <source>
        <dbReference type="SAM" id="SignalP"/>
    </source>
</evidence>
<dbReference type="InterPro" id="IPR006311">
    <property type="entry name" value="TAT_signal"/>
</dbReference>
<dbReference type="EMBL" id="FOAN01000003">
    <property type="protein sequence ID" value="SEL28462.1"/>
    <property type="molecule type" value="Genomic_DNA"/>
</dbReference>
<dbReference type="SUPFAM" id="SSF53850">
    <property type="entry name" value="Periplasmic binding protein-like II"/>
    <property type="match status" value="1"/>
</dbReference>
<comment type="similarity">
    <text evidence="2">Belongs to the bacterial solute-binding protein SsuA/TauA family.</text>
</comment>
<reference evidence="7" key="1">
    <citation type="submission" date="2016-10" db="EMBL/GenBank/DDBJ databases">
        <authorList>
            <person name="Varghese N."/>
            <person name="Submissions S."/>
        </authorList>
    </citation>
    <scope>NUCLEOTIDE SEQUENCE [LARGE SCALE GENOMIC DNA]</scope>
    <source>
        <strain evidence="7">LMG 26383,CCUG 61248,R- 45681</strain>
    </source>
</reference>
<keyword evidence="7" id="KW-1185">Reference proteome</keyword>
<dbReference type="AlphaFoldDB" id="A0A1H7NY28"/>
<feature type="signal peptide" evidence="4">
    <location>
        <begin position="1"/>
        <end position="30"/>
    </location>
</feature>
<organism evidence="6 7">
    <name type="scientific">Bosea lupini</name>
    <dbReference type="NCBI Taxonomy" id="1036779"/>
    <lineage>
        <taxon>Bacteria</taxon>
        <taxon>Pseudomonadati</taxon>
        <taxon>Pseudomonadota</taxon>
        <taxon>Alphaproteobacteria</taxon>
        <taxon>Hyphomicrobiales</taxon>
        <taxon>Boseaceae</taxon>
        <taxon>Bosea</taxon>
    </lineage>
</organism>
<evidence type="ECO:0000256" key="3">
    <source>
        <dbReference type="ARBA" id="ARBA00022729"/>
    </source>
</evidence>
<dbReference type="OrthoDB" id="7374754at2"/>
<dbReference type="RefSeq" id="WP_091833334.1">
    <property type="nucleotide sequence ID" value="NZ_FOAN01000003.1"/>
</dbReference>
<protein>
    <submittedName>
        <fullName evidence="6">NitT/TauT family transport system substrate-binding protein</fullName>
    </submittedName>
</protein>
<evidence type="ECO:0000256" key="1">
    <source>
        <dbReference type="ARBA" id="ARBA00004418"/>
    </source>
</evidence>
<comment type="subcellular location">
    <subcellularLocation>
        <location evidence="1">Periplasm</location>
    </subcellularLocation>
</comment>
<dbReference type="Gene3D" id="3.40.190.10">
    <property type="entry name" value="Periplasmic binding protein-like II"/>
    <property type="match status" value="3"/>
</dbReference>
<proteinExistence type="inferred from homology"/>
<dbReference type="PANTHER" id="PTHR30024">
    <property type="entry name" value="ALIPHATIC SULFONATES-BINDING PROTEIN-RELATED"/>
    <property type="match status" value="1"/>
</dbReference>
<keyword evidence="3 4" id="KW-0732">Signal</keyword>
<dbReference type="InterPro" id="IPR015168">
    <property type="entry name" value="SsuA/THI5"/>
</dbReference>
<evidence type="ECO:0000259" key="5">
    <source>
        <dbReference type="Pfam" id="PF09084"/>
    </source>
</evidence>
<gene>
    <name evidence="6" type="ORF">SAMN04515666_103302</name>
</gene>
<dbReference type="Proteomes" id="UP000199664">
    <property type="component" value="Unassembled WGS sequence"/>
</dbReference>
<accession>A0A1H7NY28</accession>
<dbReference type="Pfam" id="PF09084">
    <property type="entry name" value="NMT1"/>
    <property type="match status" value="1"/>
</dbReference>
<name>A0A1H7NY28_9HYPH</name>
<feature type="chain" id="PRO_5011593677" evidence="4">
    <location>
        <begin position="31"/>
        <end position="325"/>
    </location>
</feature>
<evidence type="ECO:0000256" key="2">
    <source>
        <dbReference type="ARBA" id="ARBA00010742"/>
    </source>
</evidence>
<evidence type="ECO:0000313" key="6">
    <source>
        <dbReference type="EMBL" id="SEL28462.1"/>
    </source>
</evidence>
<dbReference type="GO" id="GO:0042597">
    <property type="term" value="C:periplasmic space"/>
    <property type="evidence" value="ECO:0007669"/>
    <property type="project" value="UniProtKB-SubCell"/>
</dbReference>
<evidence type="ECO:0000313" key="7">
    <source>
        <dbReference type="Proteomes" id="UP000199664"/>
    </source>
</evidence>
<dbReference type="PANTHER" id="PTHR30024:SF47">
    <property type="entry name" value="TAURINE-BINDING PERIPLASMIC PROTEIN"/>
    <property type="match status" value="1"/>
</dbReference>
<dbReference type="STRING" id="1036779.SAMN04515666_103302"/>
<feature type="domain" description="SsuA/THI5-like" evidence="5">
    <location>
        <begin position="51"/>
        <end position="266"/>
    </location>
</feature>